<dbReference type="EMBL" id="JADOGI010000281">
    <property type="protein sequence ID" value="MBF8193400.1"/>
    <property type="molecule type" value="Genomic_DNA"/>
</dbReference>
<organism evidence="1 2">
    <name type="scientific">Nonomuraea cypriaca</name>
    <dbReference type="NCBI Taxonomy" id="1187855"/>
    <lineage>
        <taxon>Bacteria</taxon>
        <taxon>Bacillati</taxon>
        <taxon>Actinomycetota</taxon>
        <taxon>Actinomycetes</taxon>
        <taxon>Streptosporangiales</taxon>
        <taxon>Streptosporangiaceae</taxon>
        <taxon>Nonomuraea</taxon>
    </lineage>
</organism>
<evidence type="ECO:0000313" key="2">
    <source>
        <dbReference type="Proteomes" id="UP000605361"/>
    </source>
</evidence>
<name>A0A931F485_9ACTN</name>
<accession>A0A931F485</accession>
<protein>
    <submittedName>
        <fullName evidence="1">Uncharacterized protein</fullName>
    </submittedName>
</protein>
<gene>
    <name evidence="1" type="ORF">ITP53_48565</name>
</gene>
<reference evidence="1" key="1">
    <citation type="submission" date="2020-11" db="EMBL/GenBank/DDBJ databases">
        <title>Whole-genome analyses of Nonomuraea sp. K274.</title>
        <authorList>
            <person name="Veyisoglu A."/>
        </authorList>
    </citation>
    <scope>NUCLEOTIDE SEQUENCE</scope>
    <source>
        <strain evidence="1">K274</strain>
    </source>
</reference>
<dbReference type="AlphaFoldDB" id="A0A931F485"/>
<evidence type="ECO:0000313" key="1">
    <source>
        <dbReference type="EMBL" id="MBF8193400.1"/>
    </source>
</evidence>
<sequence>MLLIEAAGAVGKTAAAEALASTLKWPLVNASKAQVGSYSLSGLIQDALGFNSPFIGDVVSGRAGVIIDALDEAHLKAGTANFLAFLENIRKLSGTPGNGLPSIVLLSRADTAILVKESFAEASCPLTTGRIDFFSHQQAQSYIRSYMSQQHTKFPDRHYDAPVRHPQPFAELLDQRLSEIARTLLSNPNARAVNNWEEAKGFLGYAPVLSVLGEFLAVANPYAERHALEAPSSHARSILLTIISNLLEREQIKFQNQVRERLRATLPANLDWDNFDEIYGPSEQSVRLVGKVLHLESIVPIPPSMPDAIRENYERDARQFTSDHPFVAGVGAVNVVFSDFIMAKAAVDRTCRLALAPDPRGALGSVGPFFYQFVHEFGRNEVSPNAEHAPEVAVITEDLIPIVLDSQSQSARPDDWKRFIFVQQGNEGALLLHDMLTKSERTLDFSVTELSGGLHLPRRLSRGLIVTDSGVILGSRESRFVLGPASMIIADEVVIEAEILSIDPGKEKSLASVISSENISVSGRLSVECPDQRSLIIYSGSSIPAFRPYVRPQGERSFFADYGKLVDLRALMLAFRGGLGESPGVFGELMEKRIIKNNLIRQKYLRRLRELGLVFTKDAHYYLNTSQLAGHGITFSDLYKGEPTEQILAFLKLLDAE</sequence>
<dbReference type="Proteomes" id="UP000605361">
    <property type="component" value="Unassembled WGS sequence"/>
</dbReference>
<proteinExistence type="predicted"/>
<keyword evidence="2" id="KW-1185">Reference proteome</keyword>
<dbReference type="RefSeq" id="WP_195902266.1">
    <property type="nucleotide sequence ID" value="NZ_JADOGI010000281.1"/>
</dbReference>
<comment type="caution">
    <text evidence="1">The sequence shown here is derived from an EMBL/GenBank/DDBJ whole genome shotgun (WGS) entry which is preliminary data.</text>
</comment>